<dbReference type="InterPro" id="IPR051448">
    <property type="entry name" value="CdaR-like_regulators"/>
</dbReference>
<reference evidence="2 3" key="1">
    <citation type="submission" date="2016-10" db="EMBL/GenBank/DDBJ databases">
        <authorList>
            <person name="de Groot N.N."/>
        </authorList>
    </citation>
    <scope>NUCLEOTIDE SEQUENCE [LARGE SCALE GENOMIC DNA]</scope>
    <source>
        <strain evidence="2 3">DSM 5522</strain>
    </source>
</reference>
<organism evidence="2 3">
    <name type="scientific">Acetitomaculum ruminis DSM 5522</name>
    <dbReference type="NCBI Taxonomy" id="1120918"/>
    <lineage>
        <taxon>Bacteria</taxon>
        <taxon>Bacillati</taxon>
        <taxon>Bacillota</taxon>
        <taxon>Clostridia</taxon>
        <taxon>Lachnospirales</taxon>
        <taxon>Lachnospiraceae</taxon>
        <taxon>Acetitomaculum</taxon>
    </lineage>
</organism>
<dbReference type="Gene3D" id="1.10.10.2840">
    <property type="entry name" value="PucR C-terminal helix-turn-helix domain"/>
    <property type="match status" value="1"/>
</dbReference>
<dbReference type="OrthoDB" id="212459at2"/>
<evidence type="ECO:0000313" key="2">
    <source>
        <dbReference type="EMBL" id="SFB02263.1"/>
    </source>
</evidence>
<sequence length="510" mass="59220">MKLSMWILKNWLSKYDIIANVTNGDMLIEGARLFSIESQMSYYPYLIYVGSADGFIGSMGNQVICVCGPDWIRIKDTDKEQIFNDILQAFDYYNKWEEIITSYNRQDITAQILLNFSQGIFLNPVFVIDSYSNLVAMSEQYDEGQVNDEWDYLKKNGIMSLDTLGKIKKIPHLIDIFDNSEKPVIYYNEVFKCKTLTSTISFNNEKKGVLVILEKDSFLQEHTIQLTQIFLSAISKLMIMQLDIPEFNPGVNMFNRILKGIEVADAKKTQLLKPIGWELHSNFIIYKIKNRSHDLVSTRALANRIPSIMNSGISFEYDQDIFYIVNCSLCNVSKLEEDLSALLMKSDFICGASFQFSNLDDVSVYYKQAELALNLGKQEAGTISHCIDYIWDHVSVTYAPTFFDLHLCHPAVKKLLDYDNEHGTKFLETLHYYLRNERRLTQTAKMMYLHRNTLFYRIERITEIMDTDMEDPDEREHILLSLMILRLAENTQEKVQSQKETENTEEENNA</sequence>
<dbReference type="EMBL" id="FOJY01000007">
    <property type="protein sequence ID" value="SFB02263.1"/>
    <property type="molecule type" value="Genomic_DNA"/>
</dbReference>
<gene>
    <name evidence="2" type="ORF">SAMN05216249_10732</name>
</gene>
<dbReference type="Proteomes" id="UP000198838">
    <property type="component" value="Unassembled WGS sequence"/>
</dbReference>
<dbReference type="InterPro" id="IPR042070">
    <property type="entry name" value="PucR_C-HTH_sf"/>
</dbReference>
<dbReference type="PANTHER" id="PTHR33744">
    <property type="entry name" value="CARBOHYDRATE DIACID REGULATOR"/>
    <property type="match status" value="1"/>
</dbReference>
<evidence type="ECO:0000259" key="1">
    <source>
        <dbReference type="Pfam" id="PF13556"/>
    </source>
</evidence>
<evidence type="ECO:0000313" key="3">
    <source>
        <dbReference type="Proteomes" id="UP000198838"/>
    </source>
</evidence>
<dbReference type="RefSeq" id="WP_092871683.1">
    <property type="nucleotide sequence ID" value="NZ_FOJY01000007.1"/>
</dbReference>
<dbReference type="STRING" id="1120918.SAMN05216249_10732"/>
<dbReference type="PANTHER" id="PTHR33744:SF1">
    <property type="entry name" value="DNA-BINDING TRANSCRIPTIONAL ACTIVATOR ADER"/>
    <property type="match status" value="1"/>
</dbReference>
<keyword evidence="3" id="KW-1185">Reference proteome</keyword>
<dbReference type="Pfam" id="PF13556">
    <property type="entry name" value="HTH_30"/>
    <property type="match status" value="1"/>
</dbReference>
<dbReference type="AlphaFoldDB" id="A0A1I0XQP6"/>
<proteinExistence type="predicted"/>
<name>A0A1I0XQP6_9FIRM</name>
<feature type="domain" description="PucR C-terminal helix-turn-helix" evidence="1">
    <location>
        <begin position="427"/>
        <end position="483"/>
    </location>
</feature>
<accession>A0A1I0XQP6</accession>
<protein>
    <submittedName>
        <fullName evidence="2">PucR C-terminal helix-turn-helix domain-containing protein</fullName>
    </submittedName>
</protein>
<dbReference type="InterPro" id="IPR025736">
    <property type="entry name" value="PucR_C-HTH_dom"/>
</dbReference>